<sequence>MHTLVIPSYYPNTYNPIDGIYFEVQAEELAKNKVKVGVIAPIIIKHYILLREKKFDYGLKISTDKIPTLIYQLPSFPVFKAMNDWMRLFYGKKLFKKYIKEYGIPDIVHLHSFENGILARWIKKEYNINYVITEHSTRFSRDECSDRLIKLAKYAFNEAKEVITVSNDLCMTLNARFGIKPTVIPNLIDTDFFQPLEVIKKYDFITVGGLREPKNFELLINSFEQLSNKSSTLAIVGVGPLKEKLINQVRELNLEERISFLGSKSPNELVALFNESKVFVSSSRIETFGVAIIEAMSCGIPVVATKSGGPEYFMTDDRLGMLCDQNQKDLANSMEKVLSDFENYDSEFIRNYIESKFSGPTVTSELKKVYRKYINSSVE</sequence>
<gene>
    <name evidence="3" type="ORF">JR347_16570</name>
</gene>
<feature type="domain" description="Glycosyl transferase family 1" evidence="2">
    <location>
        <begin position="190"/>
        <end position="344"/>
    </location>
</feature>
<dbReference type="SUPFAM" id="SSF53756">
    <property type="entry name" value="UDP-Glycosyltransferase/glycogen phosphorylase"/>
    <property type="match status" value="1"/>
</dbReference>
<dbReference type="KEGG" id="fuv:JR347_16570"/>
<accession>A0A974WEY0</accession>
<keyword evidence="4" id="KW-1185">Reference proteome</keyword>
<dbReference type="GO" id="GO:0016757">
    <property type="term" value="F:glycosyltransferase activity"/>
    <property type="evidence" value="ECO:0007669"/>
    <property type="project" value="InterPro"/>
</dbReference>
<dbReference type="InterPro" id="IPR001296">
    <property type="entry name" value="Glyco_trans_1"/>
</dbReference>
<evidence type="ECO:0000256" key="1">
    <source>
        <dbReference type="ARBA" id="ARBA00022679"/>
    </source>
</evidence>
<dbReference type="GO" id="GO:0009103">
    <property type="term" value="P:lipopolysaccharide biosynthetic process"/>
    <property type="evidence" value="ECO:0007669"/>
    <property type="project" value="TreeGrafter"/>
</dbReference>
<dbReference type="PANTHER" id="PTHR46401:SF2">
    <property type="entry name" value="GLYCOSYLTRANSFERASE WBBK-RELATED"/>
    <property type="match status" value="1"/>
</dbReference>
<dbReference type="AlphaFoldDB" id="A0A974WEY0"/>
<reference evidence="3" key="1">
    <citation type="submission" date="2021-02" db="EMBL/GenBank/DDBJ databases">
        <title>Fulvivirga sp. S481 isolated from sea water.</title>
        <authorList>
            <person name="Bae S.S."/>
            <person name="Baek K."/>
        </authorList>
    </citation>
    <scope>NUCLEOTIDE SEQUENCE</scope>
    <source>
        <strain evidence="3">S481</strain>
    </source>
</reference>
<keyword evidence="1" id="KW-0808">Transferase</keyword>
<dbReference type="Pfam" id="PF00534">
    <property type="entry name" value="Glycos_transf_1"/>
    <property type="match status" value="1"/>
</dbReference>
<organism evidence="3 4">
    <name type="scientific">Fulvivirga lutea</name>
    <dbReference type="NCBI Taxonomy" id="2810512"/>
    <lineage>
        <taxon>Bacteria</taxon>
        <taxon>Pseudomonadati</taxon>
        <taxon>Bacteroidota</taxon>
        <taxon>Cytophagia</taxon>
        <taxon>Cytophagales</taxon>
        <taxon>Fulvivirgaceae</taxon>
        <taxon>Fulvivirga</taxon>
    </lineage>
</organism>
<dbReference type="Proteomes" id="UP000662783">
    <property type="component" value="Chromosome"/>
</dbReference>
<name>A0A974WEY0_9BACT</name>
<dbReference type="RefSeq" id="WP_205721697.1">
    <property type="nucleotide sequence ID" value="NZ_CP070608.1"/>
</dbReference>
<dbReference type="EMBL" id="CP070608">
    <property type="protein sequence ID" value="QSE97184.1"/>
    <property type="molecule type" value="Genomic_DNA"/>
</dbReference>
<evidence type="ECO:0000313" key="3">
    <source>
        <dbReference type="EMBL" id="QSE97184.1"/>
    </source>
</evidence>
<protein>
    <submittedName>
        <fullName evidence="3">Glycosyltransferase</fullName>
    </submittedName>
</protein>
<dbReference type="PANTHER" id="PTHR46401">
    <property type="entry name" value="GLYCOSYLTRANSFERASE WBBK-RELATED"/>
    <property type="match status" value="1"/>
</dbReference>
<dbReference type="Gene3D" id="3.40.50.2000">
    <property type="entry name" value="Glycogen Phosphorylase B"/>
    <property type="match status" value="2"/>
</dbReference>
<evidence type="ECO:0000313" key="4">
    <source>
        <dbReference type="Proteomes" id="UP000662783"/>
    </source>
</evidence>
<evidence type="ECO:0000259" key="2">
    <source>
        <dbReference type="Pfam" id="PF00534"/>
    </source>
</evidence>
<proteinExistence type="predicted"/>